<accession>A0ABY2ZKJ6</accession>
<gene>
    <name evidence="1" type="ORF">FJW02_10330</name>
</gene>
<dbReference type="PIRSF" id="PIRSF034110">
    <property type="entry name" value="DUF1203"/>
    <property type="match status" value="1"/>
</dbReference>
<reference evidence="1 2" key="1">
    <citation type="submission" date="2019-06" db="EMBL/GenBank/DDBJ databases">
        <title>Taxogenomics and systematics of the genus Pantoea.</title>
        <authorList>
            <person name="Tambong J.T."/>
        </authorList>
    </citation>
    <scope>NUCLEOTIDE SEQUENCE [LARGE SCALE GENOMIC DNA]</scope>
    <source>
        <strain evidence="1 2">LMG 24197</strain>
    </source>
</reference>
<dbReference type="Pfam" id="PF06718">
    <property type="entry name" value="DUF1203"/>
    <property type="match status" value="1"/>
</dbReference>
<comment type="caution">
    <text evidence="1">The sequence shown here is derived from an EMBL/GenBank/DDBJ whole genome shotgun (WGS) entry which is preliminary data.</text>
</comment>
<evidence type="ECO:0000313" key="1">
    <source>
        <dbReference type="EMBL" id="TPV36906.1"/>
    </source>
</evidence>
<dbReference type="Proteomes" id="UP000315469">
    <property type="component" value="Unassembled WGS sequence"/>
</dbReference>
<dbReference type="EMBL" id="VHJB01000062">
    <property type="protein sequence ID" value="TPV36906.1"/>
    <property type="molecule type" value="Genomic_DNA"/>
</dbReference>
<organism evidence="1 2">
    <name type="scientific">Pantoea eucalypti</name>
    <dbReference type="NCBI Taxonomy" id="470933"/>
    <lineage>
        <taxon>Bacteria</taxon>
        <taxon>Pseudomonadati</taxon>
        <taxon>Pseudomonadota</taxon>
        <taxon>Gammaproteobacteria</taxon>
        <taxon>Enterobacterales</taxon>
        <taxon>Erwiniaceae</taxon>
        <taxon>Pantoea</taxon>
    </lineage>
</organism>
<dbReference type="GeneID" id="90523181"/>
<proteinExistence type="predicted"/>
<evidence type="ECO:0000313" key="2">
    <source>
        <dbReference type="Proteomes" id="UP000315469"/>
    </source>
</evidence>
<dbReference type="RefSeq" id="WP_008924794.1">
    <property type="nucleotide sequence ID" value="NZ_CP045721.1"/>
</dbReference>
<protein>
    <submittedName>
        <fullName evidence="1">DUF1203 domain-containing protein</fullName>
    </submittedName>
</protein>
<sequence length="155" mass="17601">MGFKISGLNAEPFIHLFKQDEDYLKRHGALRIKVDSHPGYPDRISLRDIPVGETAILLNHTYQPAYTPYHGSHAIYLWEGCNDQGIYINKIPESIVARLLSLRAFGENHLMLQADICEGADTEMLLKLFFDDPSVSYIHIHNAKQGCYACLAERL</sequence>
<keyword evidence="2" id="KW-1185">Reference proteome</keyword>
<name>A0ABY2ZKJ6_9GAMM</name>
<dbReference type="InterPro" id="IPR009593">
    <property type="entry name" value="DUF1203"/>
</dbReference>